<feature type="transmembrane region" description="Helical" evidence="1">
    <location>
        <begin position="106"/>
        <end position="126"/>
    </location>
</feature>
<reference evidence="3 4" key="1">
    <citation type="submission" date="2019-02" db="EMBL/GenBank/DDBJ databases">
        <title>Prokaryotic population dynamics and viral predation in marine succession experiment using metagenomics: the confinement effect.</title>
        <authorList>
            <person name="Haro-Moreno J.M."/>
            <person name="Rodriguez-Valera F."/>
            <person name="Lopez-Perez M."/>
        </authorList>
    </citation>
    <scope>NUCLEOTIDE SEQUENCE [LARGE SCALE GENOMIC DNA]</scope>
    <source>
        <strain evidence="3">MED-G158</strain>
    </source>
</reference>
<organism evidence="3 4">
    <name type="scientific">OM182 bacterium</name>
    <dbReference type="NCBI Taxonomy" id="2510334"/>
    <lineage>
        <taxon>Bacteria</taxon>
        <taxon>Pseudomonadati</taxon>
        <taxon>Pseudomonadota</taxon>
        <taxon>Gammaproteobacteria</taxon>
        <taxon>OMG group</taxon>
        <taxon>OM182 clade</taxon>
    </lineage>
</organism>
<feature type="transmembrane region" description="Helical" evidence="1">
    <location>
        <begin position="442"/>
        <end position="466"/>
    </location>
</feature>
<name>A0A520S5T9_9GAMM</name>
<dbReference type="Proteomes" id="UP000320404">
    <property type="component" value="Unassembled WGS sequence"/>
</dbReference>
<dbReference type="InterPro" id="IPR025178">
    <property type="entry name" value="Lnb_N"/>
</dbReference>
<feature type="domain" description="Lnb N-terminal periplasmic" evidence="2">
    <location>
        <begin position="70"/>
        <end position="205"/>
    </location>
</feature>
<keyword evidence="1" id="KW-1133">Transmembrane helix</keyword>
<feature type="transmembrane region" description="Helical" evidence="1">
    <location>
        <begin position="383"/>
        <end position="403"/>
    </location>
</feature>
<keyword evidence="1" id="KW-0812">Transmembrane</keyword>
<evidence type="ECO:0000256" key="1">
    <source>
        <dbReference type="SAM" id="Phobius"/>
    </source>
</evidence>
<evidence type="ECO:0000313" key="4">
    <source>
        <dbReference type="Proteomes" id="UP000320404"/>
    </source>
</evidence>
<evidence type="ECO:0000313" key="3">
    <source>
        <dbReference type="EMBL" id="RZO77846.1"/>
    </source>
</evidence>
<protein>
    <submittedName>
        <fullName evidence="3">DUF4105 domain-containing protein</fullName>
    </submittedName>
</protein>
<dbReference type="AlphaFoldDB" id="A0A520S5T9"/>
<feature type="transmembrane region" description="Helical" evidence="1">
    <location>
        <begin position="300"/>
        <end position="320"/>
    </location>
</feature>
<keyword evidence="1" id="KW-0472">Membrane</keyword>
<gene>
    <name evidence="3" type="ORF">EVA69_01485</name>
</gene>
<feature type="transmembrane region" description="Helical" evidence="1">
    <location>
        <begin position="228"/>
        <end position="246"/>
    </location>
</feature>
<proteinExistence type="predicted"/>
<feature type="transmembrane region" description="Helical" evidence="1">
    <location>
        <begin position="415"/>
        <end position="436"/>
    </location>
</feature>
<sequence>MSPARSFEARHTLNTLSMERFRVLGLLLVLAQLVVITLSPAPAAAQQSDFNSTLNAPLNAADYPVPADFSGVHFYLITVDVGKNVWDNFGHTALRMYDESSNTDLMFNWGVFDVSGGVVAFSYNFFKGIMPYRLATNLPGREFDMYRAQGRTVWQDRINLTNPQRETLYRRLMWNSEPENLEYDYQYFFDNCTTRVRDYIDEALGGSVFENNQGETDRTFRDLVRSHYASVALIAFSLDVLMNSNIDRPVSEWEEMFLPLSLRQRLSALTSDVSEDGVVLPLLSDHQVIMEFPPPTAQSSGYQLASVALLAPVFFLLLMLKRIPMSYFATHSRVSLKAAGLNFRLLGLLGLLTASFSGIYGSLMLGSWFVSDHVDTHHNINLLLFWPTDLLGILVALRWLVLCKSWPMTHNSAPFINYYLMLHVAAMLGYVAIAFLGLSQQLIMDIAVYVVPGFLLFTLLIWVVGFEPAKPSNMFF</sequence>
<feature type="transmembrane region" description="Helical" evidence="1">
    <location>
        <begin position="341"/>
        <end position="363"/>
    </location>
</feature>
<dbReference type="EMBL" id="SHAH01000011">
    <property type="protein sequence ID" value="RZO77846.1"/>
    <property type="molecule type" value="Genomic_DNA"/>
</dbReference>
<evidence type="ECO:0000259" key="2">
    <source>
        <dbReference type="Pfam" id="PF13387"/>
    </source>
</evidence>
<accession>A0A520S5T9</accession>
<dbReference type="Pfam" id="PF13387">
    <property type="entry name" value="Lnb_N"/>
    <property type="match status" value="1"/>
</dbReference>
<comment type="caution">
    <text evidence="3">The sequence shown here is derived from an EMBL/GenBank/DDBJ whole genome shotgun (WGS) entry which is preliminary data.</text>
</comment>